<dbReference type="Pfam" id="PF01497">
    <property type="entry name" value="Peripla_BP_2"/>
    <property type="match status" value="1"/>
</dbReference>
<name>A0ABY8QQA3_9MICO</name>
<evidence type="ECO:0000256" key="4">
    <source>
        <dbReference type="ARBA" id="ARBA00022729"/>
    </source>
</evidence>
<gene>
    <name evidence="7" type="ORF">LWF01_13790</name>
</gene>
<comment type="similarity">
    <text evidence="2">Belongs to the bacterial solute-binding protein 8 family.</text>
</comment>
<feature type="chain" id="PRO_5046487696" evidence="5">
    <location>
        <begin position="23"/>
        <end position="317"/>
    </location>
</feature>
<dbReference type="InterPro" id="IPR033870">
    <property type="entry name" value="FatB"/>
</dbReference>
<dbReference type="PROSITE" id="PS50983">
    <property type="entry name" value="FE_B12_PBP"/>
    <property type="match status" value="1"/>
</dbReference>
<dbReference type="CDD" id="cd01140">
    <property type="entry name" value="FatB"/>
    <property type="match status" value="1"/>
</dbReference>
<dbReference type="InterPro" id="IPR002491">
    <property type="entry name" value="ABC_transptr_periplasmic_BD"/>
</dbReference>
<dbReference type="Gene3D" id="3.40.50.1980">
    <property type="entry name" value="Nitrogenase molybdenum iron protein domain"/>
    <property type="match status" value="2"/>
</dbReference>
<keyword evidence="8" id="KW-1185">Reference proteome</keyword>
<comment type="subcellular location">
    <subcellularLocation>
        <location evidence="1">Cell envelope</location>
    </subcellularLocation>
</comment>
<proteinExistence type="inferred from homology"/>
<accession>A0ABY8QQA3</accession>
<dbReference type="EMBL" id="CP090958">
    <property type="protein sequence ID" value="WGW11158.1"/>
    <property type="molecule type" value="Genomic_DNA"/>
</dbReference>
<evidence type="ECO:0000256" key="3">
    <source>
        <dbReference type="ARBA" id="ARBA00022448"/>
    </source>
</evidence>
<protein>
    <submittedName>
        <fullName evidence="7">Siderophore ABC transporter substrate-binding protein</fullName>
    </submittedName>
</protein>
<dbReference type="SUPFAM" id="SSF53807">
    <property type="entry name" value="Helical backbone' metal receptor"/>
    <property type="match status" value="1"/>
</dbReference>
<feature type="signal peptide" evidence="5">
    <location>
        <begin position="1"/>
        <end position="22"/>
    </location>
</feature>
<dbReference type="InterPro" id="IPR051313">
    <property type="entry name" value="Bact_iron-sidero_bind"/>
</dbReference>
<reference evidence="7 8" key="1">
    <citation type="submission" date="2023-05" db="EMBL/GenBank/DDBJ databases">
        <title>Lithophilousrod everest ZFBP1038 complete genpme.</title>
        <authorList>
            <person name="Tian M."/>
        </authorList>
    </citation>
    <scope>NUCLEOTIDE SEQUENCE [LARGE SCALE GENOMIC DNA]</scope>
    <source>
        <strain evidence="7 8">ZFBP1038</strain>
    </source>
</reference>
<dbReference type="RefSeq" id="WP_349637941.1">
    <property type="nucleotide sequence ID" value="NZ_CP090958.1"/>
</dbReference>
<evidence type="ECO:0000256" key="5">
    <source>
        <dbReference type="SAM" id="SignalP"/>
    </source>
</evidence>
<keyword evidence="3" id="KW-0813">Transport</keyword>
<evidence type="ECO:0000313" key="7">
    <source>
        <dbReference type="EMBL" id="WGW11158.1"/>
    </source>
</evidence>
<sequence>MRPISSRILLAGVAAVAATSLAACGGQASADAAAGTETVSITHAQGTTEVPVDPEKVVTFDIAALDTIDTLGVDEKSIAGAPKKGLPEFLSGYAGDDYANVGSVKEPDLEAVNAADPDLIIISGRTAGSYDDLSDIAPTIDLSVDSKNYVESFSNVTESIGKIFDREDGAKSAIAELNSRIDETRTAGEKAGTGLIVMTSGGEVTAYGAGSRFGFIHDVLGVKTATDVKQDGKHGESISFEYIAEANPDHLFVIDRDAAIGQSGEAASQVLDNDLVNGTSAAKNGKTVYLDSTSWYILGSGLTTVNSMVDEVAKGLG</sequence>
<dbReference type="PANTHER" id="PTHR30532">
    <property type="entry name" value="IRON III DICITRATE-BINDING PERIPLASMIC PROTEIN"/>
    <property type="match status" value="1"/>
</dbReference>
<organism evidence="7 8">
    <name type="scientific">Saxibacter everestensis</name>
    <dbReference type="NCBI Taxonomy" id="2909229"/>
    <lineage>
        <taxon>Bacteria</taxon>
        <taxon>Bacillati</taxon>
        <taxon>Actinomycetota</taxon>
        <taxon>Actinomycetes</taxon>
        <taxon>Micrococcales</taxon>
        <taxon>Brevibacteriaceae</taxon>
        <taxon>Saxibacter</taxon>
    </lineage>
</organism>
<dbReference type="PANTHER" id="PTHR30532:SF28">
    <property type="entry name" value="PETROBACTIN-BINDING PROTEIN YCLQ"/>
    <property type="match status" value="1"/>
</dbReference>
<evidence type="ECO:0000256" key="2">
    <source>
        <dbReference type="ARBA" id="ARBA00008814"/>
    </source>
</evidence>
<evidence type="ECO:0000256" key="1">
    <source>
        <dbReference type="ARBA" id="ARBA00004196"/>
    </source>
</evidence>
<evidence type="ECO:0000313" key="8">
    <source>
        <dbReference type="Proteomes" id="UP001209083"/>
    </source>
</evidence>
<keyword evidence="4 5" id="KW-0732">Signal</keyword>
<dbReference type="Proteomes" id="UP001209083">
    <property type="component" value="Chromosome"/>
</dbReference>
<feature type="domain" description="Fe/B12 periplasmic-binding" evidence="6">
    <location>
        <begin position="56"/>
        <end position="317"/>
    </location>
</feature>
<evidence type="ECO:0000259" key="6">
    <source>
        <dbReference type="PROSITE" id="PS50983"/>
    </source>
</evidence>
<dbReference type="PROSITE" id="PS51257">
    <property type="entry name" value="PROKAR_LIPOPROTEIN"/>
    <property type="match status" value="1"/>
</dbReference>